<proteinExistence type="predicted"/>
<sequence>MKPPSPRLLDWNLDWDARAKDWRGGKPTIRNFLDLQRDAFLPTLEQANGREKVTAAFVQKDFLEAFFGPWSYVRDRPEMLQ</sequence>
<comment type="caution">
    <text evidence="1">The sequence shown here is derived from an EMBL/GenBank/DDBJ whole genome shotgun (WGS) entry which is preliminary data.</text>
</comment>
<dbReference type="AlphaFoldDB" id="A0AAN6MVY6"/>
<evidence type="ECO:0000313" key="2">
    <source>
        <dbReference type="Proteomes" id="UP001303473"/>
    </source>
</evidence>
<dbReference type="EMBL" id="MU853988">
    <property type="protein sequence ID" value="KAK3934465.1"/>
    <property type="molecule type" value="Genomic_DNA"/>
</dbReference>
<organism evidence="1 2">
    <name type="scientific">Diplogelasinospora grovesii</name>
    <dbReference type="NCBI Taxonomy" id="303347"/>
    <lineage>
        <taxon>Eukaryota</taxon>
        <taxon>Fungi</taxon>
        <taxon>Dikarya</taxon>
        <taxon>Ascomycota</taxon>
        <taxon>Pezizomycotina</taxon>
        <taxon>Sordariomycetes</taxon>
        <taxon>Sordariomycetidae</taxon>
        <taxon>Sordariales</taxon>
        <taxon>Diplogelasinosporaceae</taxon>
        <taxon>Diplogelasinospora</taxon>
    </lineage>
</organism>
<dbReference type="Proteomes" id="UP001303473">
    <property type="component" value="Unassembled WGS sequence"/>
</dbReference>
<name>A0AAN6MVY6_9PEZI</name>
<gene>
    <name evidence="1" type="ORF">QBC46DRAFT_347618</name>
</gene>
<keyword evidence="2" id="KW-1185">Reference proteome</keyword>
<protein>
    <submittedName>
        <fullName evidence="1">Uncharacterized protein</fullName>
    </submittedName>
</protein>
<accession>A0AAN6MVY6</accession>
<reference evidence="2" key="1">
    <citation type="journal article" date="2023" name="Mol. Phylogenet. Evol.">
        <title>Genome-scale phylogeny and comparative genomics of the fungal order Sordariales.</title>
        <authorList>
            <person name="Hensen N."/>
            <person name="Bonometti L."/>
            <person name="Westerberg I."/>
            <person name="Brannstrom I.O."/>
            <person name="Guillou S."/>
            <person name="Cros-Aarteil S."/>
            <person name="Calhoun S."/>
            <person name="Haridas S."/>
            <person name="Kuo A."/>
            <person name="Mondo S."/>
            <person name="Pangilinan J."/>
            <person name="Riley R."/>
            <person name="LaButti K."/>
            <person name="Andreopoulos B."/>
            <person name="Lipzen A."/>
            <person name="Chen C."/>
            <person name="Yan M."/>
            <person name="Daum C."/>
            <person name="Ng V."/>
            <person name="Clum A."/>
            <person name="Steindorff A."/>
            <person name="Ohm R.A."/>
            <person name="Martin F."/>
            <person name="Silar P."/>
            <person name="Natvig D.O."/>
            <person name="Lalanne C."/>
            <person name="Gautier V."/>
            <person name="Ament-Velasquez S.L."/>
            <person name="Kruys A."/>
            <person name="Hutchinson M.I."/>
            <person name="Powell A.J."/>
            <person name="Barry K."/>
            <person name="Miller A.N."/>
            <person name="Grigoriev I.V."/>
            <person name="Debuchy R."/>
            <person name="Gladieux P."/>
            <person name="Hiltunen Thoren M."/>
            <person name="Johannesson H."/>
        </authorList>
    </citation>
    <scope>NUCLEOTIDE SEQUENCE [LARGE SCALE GENOMIC DNA]</scope>
    <source>
        <strain evidence="2">CBS 340.73</strain>
    </source>
</reference>
<evidence type="ECO:0000313" key="1">
    <source>
        <dbReference type="EMBL" id="KAK3934465.1"/>
    </source>
</evidence>